<feature type="compositionally biased region" description="Polar residues" evidence="1">
    <location>
        <begin position="39"/>
        <end position="51"/>
    </location>
</feature>
<gene>
    <name evidence="2" type="ORF">CSSPJE1EN2_LOCUS2565</name>
</gene>
<evidence type="ECO:0000256" key="1">
    <source>
        <dbReference type="SAM" id="MobiDB-lite"/>
    </source>
</evidence>
<accession>A0ABP1AAQ0</accession>
<proteinExistence type="predicted"/>
<organism evidence="2 3">
    <name type="scientific">Sphagnum jensenii</name>
    <dbReference type="NCBI Taxonomy" id="128206"/>
    <lineage>
        <taxon>Eukaryota</taxon>
        <taxon>Viridiplantae</taxon>
        <taxon>Streptophyta</taxon>
        <taxon>Embryophyta</taxon>
        <taxon>Bryophyta</taxon>
        <taxon>Sphagnophytina</taxon>
        <taxon>Sphagnopsida</taxon>
        <taxon>Sphagnales</taxon>
        <taxon>Sphagnaceae</taxon>
        <taxon>Sphagnum</taxon>
    </lineage>
</organism>
<protein>
    <submittedName>
        <fullName evidence="2">Uncharacterized protein</fullName>
    </submittedName>
</protein>
<feature type="region of interest" description="Disordered" evidence="1">
    <location>
        <begin position="272"/>
        <end position="301"/>
    </location>
</feature>
<evidence type="ECO:0000313" key="3">
    <source>
        <dbReference type="Proteomes" id="UP001497522"/>
    </source>
</evidence>
<name>A0ABP1AAQ0_9BRYO</name>
<feature type="compositionally biased region" description="Basic and acidic residues" evidence="1">
    <location>
        <begin position="1"/>
        <end position="10"/>
    </location>
</feature>
<reference evidence="2" key="1">
    <citation type="submission" date="2024-03" db="EMBL/GenBank/DDBJ databases">
        <authorList>
            <consortium name="ELIXIR-Norway"/>
            <consortium name="Elixir Norway"/>
        </authorList>
    </citation>
    <scope>NUCLEOTIDE SEQUENCE</scope>
</reference>
<dbReference type="Proteomes" id="UP001497522">
    <property type="component" value="Chromosome 10"/>
</dbReference>
<evidence type="ECO:0000313" key="2">
    <source>
        <dbReference type="EMBL" id="CAK9859570.1"/>
    </source>
</evidence>
<keyword evidence="3" id="KW-1185">Reference proteome</keyword>
<sequence length="301" mass="33763">MESDWMRRSQTEAMDDWTFQGRRKHAPKLVSPRPETLHPLSSTTQRESTPGSKRGLAHSEIHPSFLIALDIPILVNKEPLRTRIWLVLTRVKNGQKETLVHSKNKTPPSLPLSIRLAGPMESEEETRGPNSAWPEFIQCIELELVEEVLRFKLSLEEKLKLEWIWHEEPNRGGIECTILAHIDTGASALSLQNKKHLHWKALDSILNLNNEIEFAASAHNLLKKVDAGDTTRQAFNNKAASILASPQVARKKRFTKLDLTWVPLEVMGTATQEDKKEAVGGQKLAHGKEANPTGSLSQPAA</sequence>
<feature type="compositionally biased region" description="Polar residues" evidence="1">
    <location>
        <begin position="292"/>
        <end position="301"/>
    </location>
</feature>
<dbReference type="EMBL" id="OZ023711">
    <property type="protein sequence ID" value="CAK9859570.1"/>
    <property type="molecule type" value="Genomic_DNA"/>
</dbReference>
<feature type="region of interest" description="Disordered" evidence="1">
    <location>
        <begin position="1"/>
        <end position="56"/>
    </location>
</feature>